<protein>
    <submittedName>
        <fullName evidence="1">Uncharacterized protein</fullName>
    </submittedName>
</protein>
<reference evidence="1" key="1">
    <citation type="journal article" date="2023" name="G3 (Bethesda)">
        <title>A reference genome for the long-term kleptoplast-retaining sea slug Elysia crispata morphotype clarki.</title>
        <authorList>
            <person name="Eastman K.E."/>
            <person name="Pendleton A.L."/>
            <person name="Shaikh M.A."/>
            <person name="Suttiyut T."/>
            <person name="Ogas R."/>
            <person name="Tomko P."/>
            <person name="Gavelis G."/>
            <person name="Widhalm J.R."/>
            <person name="Wisecaver J.H."/>
        </authorList>
    </citation>
    <scope>NUCLEOTIDE SEQUENCE</scope>
    <source>
        <strain evidence="1">ECLA1</strain>
    </source>
</reference>
<organism evidence="1 2">
    <name type="scientific">Elysia crispata</name>
    <name type="common">lettuce slug</name>
    <dbReference type="NCBI Taxonomy" id="231223"/>
    <lineage>
        <taxon>Eukaryota</taxon>
        <taxon>Metazoa</taxon>
        <taxon>Spiralia</taxon>
        <taxon>Lophotrochozoa</taxon>
        <taxon>Mollusca</taxon>
        <taxon>Gastropoda</taxon>
        <taxon>Heterobranchia</taxon>
        <taxon>Euthyneura</taxon>
        <taxon>Panpulmonata</taxon>
        <taxon>Sacoglossa</taxon>
        <taxon>Placobranchoidea</taxon>
        <taxon>Plakobranchidae</taxon>
        <taxon>Elysia</taxon>
    </lineage>
</organism>
<comment type="caution">
    <text evidence="1">The sequence shown here is derived from an EMBL/GenBank/DDBJ whole genome shotgun (WGS) entry which is preliminary data.</text>
</comment>
<sequence>MMNEVKPTVKTLWRLLRILDEEEEGVEGEENKKRNEGLENFEHIKSHYVNLDLFTPNLLYCEIGPPRSLSVCFRIPTILSLHSVQDTQSFSTFIDPYIPPTGFDIVECFYGFSTVFSLHKAYK</sequence>
<proteinExistence type="predicted"/>
<evidence type="ECO:0000313" key="1">
    <source>
        <dbReference type="EMBL" id="KAK3787534.1"/>
    </source>
</evidence>
<name>A0AAE1AGI1_9GAST</name>
<accession>A0AAE1AGI1</accession>
<dbReference type="Proteomes" id="UP001283361">
    <property type="component" value="Unassembled WGS sequence"/>
</dbReference>
<gene>
    <name evidence="1" type="ORF">RRG08_014151</name>
</gene>
<keyword evidence="2" id="KW-1185">Reference proteome</keyword>
<evidence type="ECO:0000313" key="2">
    <source>
        <dbReference type="Proteomes" id="UP001283361"/>
    </source>
</evidence>
<dbReference type="EMBL" id="JAWDGP010001863">
    <property type="protein sequence ID" value="KAK3787534.1"/>
    <property type="molecule type" value="Genomic_DNA"/>
</dbReference>
<dbReference type="AlphaFoldDB" id="A0AAE1AGI1"/>